<dbReference type="Gene3D" id="3.20.20.70">
    <property type="entry name" value="Aldolase class I"/>
    <property type="match status" value="1"/>
</dbReference>
<dbReference type="GO" id="GO:0009435">
    <property type="term" value="P:NAD+ biosynthetic process"/>
    <property type="evidence" value="ECO:0007669"/>
    <property type="project" value="UniProtKB-UniPathway"/>
</dbReference>
<feature type="binding site" evidence="13">
    <location>
        <begin position="269"/>
        <end position="271"/>
    </location>
    <ligand>
        <name>substrate</name>
    </ligand>
</feature>
<dbReference type="InterPro" id="IPR037128">
    <property type="entry name" value="Quinolinate_PRibosylTase_N_sf"/>
</dbReference>
<dbReference type="InterPro" id="IPR004393">
    <property type="entry name" value="NadC"/>
</dbReference>
<accession>A0A124IWC5</accession>
<evidence type="ECO:0000256" key="2">
    <source>
        <dbReference type="ARBA" id="ARBA00004893"/>
    </source>
</evidence>
<feature type="binding site" evidence="13">
    <location>
        <position position="107"/>
    </location>
    <ligand>
        <name>substrate</name>
    </ligand>
</feature>
<dbReference type="UniPathway" id="UPA00253">
    <property type="reaction ID" value="UER00331"/>
</dbReference>
<evidence type="ECO:0000256" key="3">
    <source>
        <dbReference type="ARBA" id="ARBA00009400"/>
    </source>
</evidence>
<dbReference type="SUPFAM" id="SSF54675">
    <property type="entry name" value="Nicotinate/Quinolinate PRTase N-terminal domain-like"/>
    <property type="match status" value="1"/>
</dbReference>
<dbReference type="NCBIfam" id="TIGR00078">
    <property type="entry name" value="nadC"/>
    <property type="match status" value="1"/>
</dbReference>
<comment type="pathway">
    <text evidence="2">Cofactor biosynthesis; NAD(+) biosynthesis; nicotinate D-ribonucleotide from quinolinate: step 1/1.</text>
</comment>
<evidence type="ECO:0000256" key="4">
    <source>
        <dbReference type="ARBA" id="ARBA00011218"/>
    </source>
</evidence>
<dbReference type="Proteomes" id="UP000053557">
    <property type="component" value="Unassembled WGS sequence"/>
</dbReference>
<dbReference type="InterPro" id="IPR002638">
    <property type="entry name" value="Quinolinate_PRibosylTrfase_C"/>
</dbReference>
<evidence type="ECO:0000256" key="1">
    <source>
        <dbReference type="ARBA" id="ARBA00003237"/>
    </source>
</evidence>
<dbReference type="InterPro" id="IPR036068">
    <property type="entry name" value="Nicotinate_pribotase-like_C"/>
</dbReference>
<dbReference type="Pfam" id="PF02749">
    <property type="entry name" value="QRPTase_N"/>
    <property type="match status" value="1"/>
</dbReference>
<dbReference type="PANTHER" id="PTHR32179">
    <property type="entry name" value="NICOTINATE-NUCLEOTIDE PYROPHOSPHORYLASE [CARBOXYLATING]"/>
    <property type="match status" value="1"/>
</dbReference>
<name>A0A124IWC5_9BACL</name>
<evidence type="ECO:0000256" key="12">
    <source>
        <dbReference type="PIRNR" id="PIRNR006250"/>
    </source>
</evidence>
<dbReference type="FunFam" id="3.20.20.70:FF:000030">
    <property type="entry name" value="Nicotinate-nucleotide pyrophosphorylase, carboxylating"/>
    <property type="match status" value="1"/>
</dbReference>
<dbReference type="PIRSF" id="PIRSF006250">
    <property type="entry name" value="NadC_ModD"/>
    <property type="match status" value="1"/>
</dbReference>
<feature type="domain" description="Quinolinate phosphoribosyl transferase C-terminal" evidence="14">
    <location>
        <begin position="119"/>
        <end position="284"/>
    </location>
</feature>
<feature type="binding site" evidence="13">
    <location>
        <position position="174"/>
    </location>
    <ligand>
        <name>substrate</name>
    </ligand>
</feature>
<dbReference type="OrthoDB" id="9782546at2"/>
<dbReference type="Gene3D" id="3.90.1170.20">
    <property type="entry name" value="Quinolinate phosphoribosyl transferase, N-terminal domain"/>
    <property type="match status" value="1"/>
</dbReference>
<evidence type="ECO:0000313" key="17">
    <source>
        <dbReference type="Proteomes" id="UP000053557"/>
    </source>
</evidence>
<evidence type="ECO:0000259" key="15">
    <source>
        <dbReference type="Pfam" id="PF02749"/>
    </source>
</evidence>
<sequence>MCGIRKGRWNVILESTRELIRLALSEDIGRGDCTTEAIIDPDQKATATVYVKQAATLAGLSLIQDVFAALDARVRVVPLAEDGQTIAGKTAVSRLEGPARSILTGERTALNFLGRLTGIATLTRLAVAQLEGTRAKLLDTRKTTPGWRVLEKYAVRMGGGHNHRFGLDDMVLIKDNHIALCGGVAQAVSRARAHIGLSQKIEVEVDTMEQLVEALETSADMILLDNMNQDQLRQAVKWTKGRVPLEASGNISLQTIAGIAASGVDYLSMGALTHSAASVDVGLDIVFS</sequence>
<evidence type="ECO:0000259" key="14">
    <source>
        <dbReference type="Pfam" id="PF01729"/>
    </source>
</evidence>
<proteinExistence type="inferred from homology"/>
<evidence type="ECO:0000256" key="7">
    <source>
        <dbReference type="ARBA" id="ARBA00022676"/>
    </source>
</evidence>
<feature type="binding site" evidence="13">
    <location>
        <begin position="248"/>
        <end position="250"/>
    </location>
    <ligand>
        <name>substrate</name>
    </ligand>
</feature>
<dbReference type="FunFam" id="3.90.1170.20:FF:000001">
    <property type="entry name" value="Nicotinate-nucleotide diphosphorylase (Carboxylating)"/>
    <property type="match status" value="1"/>
</dbReference>
<dbReference type="SUPFAM" id="SSF51690">
    <property type="entry name" value="Nicotinate/Quinolinate PRTase C-terminal domain-like"/>
    <property type="match status" value="1"/>
</dbReference>
<dbReference type="PANTHER" id="PTHR32179:SF3">
    <property type="entry name" value="NICOTINATE-NUCLEOTIDE PYROPHOSPHORYLASE [CARBOXYLATING]"/>
    <property type="match status" value="1"/>
</dbReference>
<dbReference type="Pfam" id="PF01729">
    <property type="entry name" value="QRPTase_C"/>
    <property type="match status" value="1"/>
</dbReference>
<evidence type="ECO:0000256" key="13">
    <source>
        <dbReference type="PIRSR" id="PIRSR006250-1"/>
    </source>
</evidence>
<evidence type="ECO:0000256" key="8">
    <source>
        <dbReference type="ARBA" id="ARBA00022679"/>
    </source>
</evidence>
<organism evidence="16 17">
    <name type="scientific">Ferroacidibacillus organovorans</name>
    <dbReference type="NCBI Taxonomy" id="1765683"/>
    <lineage>
        <taxon>Bacteria</taxon>
        <taxon>Bacillati</taxon>
        <taxon>Bacillota</taxon>
        <taxon>Bacilli</taxon>
        <taxon>Bacillales</taxon>
        <taxon>Alicyclobacillaceae</taxon>
        <taxon>Ferroacidibacillus</taxon>
    </lineage>
</organism>
<evidence type="ECO:0000256" key="6">
    <source>
        <dbReference type="ARBA" id="ARBA00022642"/>
    </source>
</evidence>
<feature type="domain" description="Quinolinate phosphoribosyl transferase N-terminal" evidence="15">
    <location>
        <begin position="32"/>
        <end position="116"/>
    </location>
</feature>
<keyword evidence="8 12" id="KW-0808">Transferase</keyword>
<gene>
    <name evidence="16" type="ORF">ATW55_12965</name>
</gene>
<comment type="caution">
    <text evidence="16">The sequence shown here is derived from an EMBL/GenBank/DDBJ whole genome shotgun (WGS) entry which is preliminary data.</text>
</comment>
<feature type="binding site" evidence="13">
    <location>
        <position position="225"/>
    </location>
    <ligand>
        <name>substrate</name>
    </ligand>
</feature>
<dbReference type="EMBL" id="LPVJ01000008">
    <property type="protein sequence ID" value="KUO96966.1"/>
    <property type="molecule type" value="Genomic_DNA"/>
</dbReference>
<evidence type="ECO:0000313" key="16">
    <source>
        <dbReference type="EMBL" id="KUO96966.1"/>
    </source>
</evidence>
<keyword evidence="7 12" id="KW-0328">Glycosyltransferase</keyword>
<dbReference type="InterPro" id="IPR013785">
    <property type="entry name" value="Aldolase_TIM"/>
</dbReference>
<protein>
    <recommendedName>
        <fullName evidence="11">Probable nicotinate-nucleotide pyrophosphorylase [carboxylating]</fullName>
        <ecNumber evidence="5">2.4.2.19</ecNumber>
    </recommendedName>
    <alternativeName>
        <fullName evidence="9">Quinolinate phosphoribosyltransferase [decarboxylating]</fullName>
    </alternativeName>
</protein>
<dbReference type="InterPro" id="IPR027277">
    <property type="entry name" value="NadC/ModD"/>
</dbReference>
<reference evidence="16 17" key="1">
    <citation type="submission" date="2015-12" db="EMBL/GenBank/DDBJ databases">
        <title>Draft genome sequence of Acidibacillus ferrooxidans ITV001, isolated from a chalcopyrite acid mine drainage site in Brazil.</title>
        <authorList>
            <person name="Dall'Agnol H."/>
            <person name="Nancucheo I."/>
            <person name="Johnson B."/>
            <person name="Oliveira R."/>
            <person name="Leite L."/>
            <person name="Pylro V."/>
            <person name="Nunes G.L."/>
            <person name="Tzotzos G."/>
            <person name="Fernandes G.R."/>
            <person name="Dutra J."/>
            <person name="Orellana S.C."/>
            <person name="Oliveira G."/>
        </authorList>
    </citation>
    <scope>NUCLEOTIDE SEQUENCE [LARGE SCALE GENOMIC DNA]</scope>
    <source>
        <strain evidence="17">ITV01</strain>
    </source>
</reference>
<feature type="binding site" evidence="13">
    <location>
        <position position="204"/>
    </location>
    <ligand>
        <name>substrate</name>
    </ligand>
</feature>
<keyword evidence="17" id="KW-1185">Reference proteome</keyword>
<evidence type="ECO:0000256" key="9">
    <source>
        <dbReference type="ARBA" id="ARBA00033102"/>
    </source>
</evidence>
<dbReference type="CDD" id="cd01572">
    <property type="entry name" value="QPRTase"/>
    <property type="match status" value="1"/>
</dbReference>
<evidence type="ECO:0000256" key="5">
    <source>
        <dbReference type="ARBA" id="ARBA00011944"/>
    </source>
</evidence>
<feature type="binding site" evidence="13">
    <location>
        <position position="164"/>
    </location>
    <ligand>
        <name>substrate</name>
    </ligand>
</feature>
<dbReference type="GO" id="GO:0034213">
    <property type="term" value="P:quinolinate catabolic process"/>
    <property type="evidence" value="ECO:0007669"/>
    <property type="project" value="TreeGrafter"/>
</dbReference>
<feature type="binding site" evidence="13">
    <location>
        <begin position="140"/>
        <end position="142"/>
    </location>
    <ligand>
        <name>substrate</name>
    </ligand>
</feature>
<comment type="function">
    <text evidence="1">Involved in the catabolism of quinolinic acid (QA).</text>
</comment>
<evidence type="ECO:0000256" key="11">
    <source>
        <dbReference type="ARBA" id="ARBA00069173"/>
    </source>
</evidence>
<keyword evidence="6" id="KW-0662">Pyridine nucleotide biosynthesis</keyword>
<dbReference type="AlphaFoldDB" id="A0A124IWC5"/>
<dbReference type="InterPro" id="IPR022412">
    <property type="entry name" value="Quinolinate_PRibosylTrfase_N"/>
</dbReference>
<dbReference type="GO" id="GO:0004514">
    <property type="term" value="F:nicotinate-nucleotide diphosphorylase (carboxylating) activity"/>
    <property type="evidence" value="ECO:0007669"/>
    <property type="project" value="UniProtKB-EC"/>
</dbReference>
<dbReference type="GO" id="GO:0005737">
    <property type="term" value="C:cytoplasm"/>
    <property type="evidence" value="ECO:0007669"/>
    <property type="project" value="TreeGrafter"/>
</dbReference>
<comment type="subunit">
    <text evidence="4">Hexamer formed by 3 homodimers.</text>
</comment>
<evidence type="ECO:0000256" key="10">
    <source>
        <dbReference type="ARBA" id="ARBA00047445"/>
    </source>
</evidence>
<comment type="similarity">
    <text evidence="3 12">Belongs to the NadC/ModD family.</text>
</comment>
<comment type="catalytic activity">
    <reaction evidence="10">
        <text>nicotinate beta-D-ribonucleotide + CO2 + diphosphate = quinolinate + 5-phospho-alpha-D-ribose 1-diphosphate + 2 H(+)</text>
        <dbReference type="Rhea" id="RHEA:12733"/>
        <dbReference type="ChEBI" id="CHEBI:15378"/>
        <dbReference type="ChEBI" id="CHEBI:16526"/>
        <dbReference type="ChEBI" id="CHEBI:29959"/>
        <dbReference type="ChEBI" id="CHEBI:33019"/>
        <dbReference type="ChEBI" id="CHEBI:57502"/>
        <dbReference type="ChEBI" id="CHEBI:58017"/>
        <dbReference type="EC" id="2.4.2.19"/>
    </reaction>
</comment>
<dbReference type="EC" id="2.4.2.19" evidence="5"/>